<dbReference type="Proteomes" id="UP000694864">
    <property type="component" value="Chromosome 3"/>
</dbReference>
<feature type="domain" description="HTH myb-type" evidence="4">
    <location>
        <begin position="332"/>
        <end position="389"/>
    </location>
</feature>
<dbReference type="PANTHER" id="PTHR46993:SF6">
    <property type="entry name" value="MYB TRANSCRIPTION FACTOR"/>
    <property type="match status" value="1"/>
</dbReference>
<dbReference type="InterPro" id="IPR001005">
    <property type="entry name" value="SANT/Myb"/>
</dbReference>
<dbReference type="Gene3D" id="1.10.10.60">
    <property type="entry name" value="Homeodomain-like"/>
    <property type="match status" value="1"/>
</dbReference>
<keyword evidence="5" id="KW-1185">Reference proteome</keyword>
<feature type="compositionally biased region" description="Basic and acidic residues" evidence="3">
    <location>
        <begin position="191"/>
        <end position="218"/>
    </location>
</feature>
<feature type="region of interest" description="Disordered" evidence="3">
    <location>
        <begin position="149"/>
        <end position="219"/>
    </location>
</feature>
<evidence type="ECO:0000313" key="6">
    <source>
        <dbReference type="RefSeq" id="XP_010486811.1"/>
    </source>
</evidence>
<feature type="compositionally biased region" description="Basic and acidic residues" evidence="3">
    <location>
        <begin position="174"/>
        <end position="183"/>
    </location>
</feature>
<organism evidence="5 6">
    <name type="scientific">Camelina sativa</name>
    <name type="common">False flax</name>
    <name type="synonym">Myagrum sativum</name>
    <dbReference type="NCBI Taxonomy" id="90675"/>
    <lineage>
        <taxon>Eukaryota</taxon>
        <taxon>Viridiplantae</taxon>
        <taxon>Streptophyta</taxon>
        <taxon>Embryophyta</taxon>
        <taxon>Tracheophyta</taxon>
        <taxon>Spermatophyta</taxon>
        <taxon>Magnoliopsida</taxon>
        <taxon>eudicotyledons</taxon>
        <taxon>Gunneridae</taxon>
        <taxon>Pentapetalae</taxon>
        <taxon>rosids</taxon>
        <taxon>malvids</taxon>
        <taxon>Brassicales</taxon>
        <taxon>Brassicaceae</taxon>
        <taxon>Camelineae</taxon>
        <taxon>Camelina</taxon>
    </lineage>
</organism>
<feature type="compositionally biased region" description="Acidic residues" evidence="3">
    <location>
        <begin position="156"/>
        <end position="172"/>
    </location>
</feature>
<dbReference type="CDD" id="cd11660">
    <property type="entry name" value="SANT_TRF"/>
    <property type="match status" value="1"/>
</dbReference>
<accession>A0ABM0XJA7</accession>
<dbReference type="InterPro" id="IPR017930">
    <property type="entry name" value="Myb_dom"/>
</dbReference>
<dbReference type="GeneID" id="104764899"/>
<dbReference type="PROSITE" id="PS51294">
    <property type="entry name" value="HTH_MYB"/>
    <property type="match status" value="1"/>
</dbReference>
<reference evidence="6" key="2">
    <citation type="submission" date="2025-08" db="UniProtKB">
        <authorList>
            <consortium name="RefSeq"/>
        </authorList>
    </citation>
    <scope>IDENTIFICATION</scope>
    <source>
        <tissue evidence="6">Leaf</tissue>
    </source>
</reference>
<reference evidence="5" key="1">
    <citation type="journal article" date="2014" name="Nat. Commun.">
        <title>The emerging biofuel crop Camelina sativa retains a highly undifferentiated hexaploid genome structure.</title>
        <authorList>
            <person name="Kagale S."/>
            <person name="Koh C."/>
            <person name="Nixon J."/>
            <person name="Bollina V."/>
            <person name="Clarke W.E."/>
            <person name="Tuteja R."/>
            <person name="Spillane C."/>
            <person name="Robinson S.J."/>
            <person name="Links M.G."/>
            <person name="Clarke C."/>
            <person name="Higgins E.E."/>
            <person name="Huebert T."/>
            <person name="Sharpe A.G."/>
            <person name="Parkin I.A."/>
        </authorList>
    </citation>
    <scope>NUCLEOTIDE SEQUENCE [LARGE SCALE GENOMIC DNA]</scope>
    <source>
        <strain evidence="5">cv. DH55</strain>
    </source>
</reference>
<evidence type="ECO:0000256" key="3">
    <source>
        <dbReference type="SAM" id="MobiDB-lite"/>
    </source>
</evidence>
<evidence type="ECO:0000256" key="1">
    <source>
        <dbReference type="ARBA" id="ARBA00004123"/>
    </source>
</evidence>
<protein>
    <submittedName>
        <fullName evidence="6">Uncharacterized protein LOC104764899</fullName>
    </submittedName>
</protein>
<dbReference type="RefSeq" id="XP_010486811.1">
    <property type="nucleotide sequence ID" value="XM_010488509.1"/>
</dbReference>
<dbReference type="SMART" id="SM00717">
    <property type="entry name" value="SANT"/>
    <property type="match status" value="1"/>
</dbReference>
<feature type="compositionally biased region" description="Acidic residues" evidence="3">
    <location>
        <begin position="296"/>
        <end position="306"/>
    </location>
</feature>
<dbReference type="InterPro" id="IPR009057">
    <property type="entry name" value="Homeodomain-like_sf"/>
</dbReference>
<name>A0ABM0XJA7_CAMSA</name>
<evidence type="ECO:0000259" key="4">
    <source>
        <dbReference type="PROSITE" id="PS51294"/>
    </source>
</evidence>
<evidence type="ECO:0000256" key="2">
    <source>
        <dbReference type="ARBA" id="ARBA00023242"/>
    </source>
</evidence>
<comment type="subcellular location">
    <subcellularLocation>
        <location evidence="1">Nucleus</location>
    </subcellularLocation>
</comment>
<sequence length="392" mass="44683">MALSQWKEAILEGIFMEIEDGVVEERNLERLENLVEILHKEGSKVPESVKEAFCKVAVECTVKCLAFEKDAKKAYTEAIRSIWVLRIMPLCDKVSCLVTSDLLNSCRRLWTAHSDEKTCKSLMDENTRDKALVSLRKVVSELNPNLVAELNPNMDDASDEIESSEESEETESMVEARENEVLKKNSMASKAMDEDKENLSDTELERPTSGGSKDESLPRRYKTISSAVVDRALRKLRASKMELMEALEKGGPSNLNNEPITEQENDVANPSKTNIAARPSLMERRTTAHTYEWEDSIDDSDGELGDDGERNNKLKRKKIVMSPLKRNRSAEGARRKKVPWCTAETLAVLKGFEKYGANWKRIKDENPILVRRTNGDIKDKFRVEMRREERRP</sequence>
<keyword evidence="2" id="KW-0539">Nucleus</keyword>
<proteinExistence type="predicted"/>
<gene>
    <name evidence="6" type="primary">LOC104764899</name>
</gene>
<dbReference type="SUPFAM" id="SSF46689">
    <property type="entry name" value="Homeodomain-like"/>
    <property type="match status" value="1"/>
</dbReference>
<feature type="region of interest" description="Disordered" evidence="3">
    <location>
        <begin position="296"/>
        <end position="336"/>
    </location>
</feature>
<evidence type="ECO:0000313" key="5">
    <source>
        <dbReference type="Proteomes" id="UP000694864"/>
    </source>
</evidence>
<dbReference type="PANTHER" id="PTHR46993">
    <property type="entry name" value="MYB TRANSCRIPTION FACTOR"/>
    <property type="match status" value="1"/>
</dbReference>